<dbReference type="AlphaFoldDB" id="X8DXN7"/>
<comment type="caution">
    <text evidence="1">The sequence shown here is derived from an EMBL/GenBank/DDBJ whole genome shotgun (WGS) entry which is preliminary data.</text>
</comment>
<evidence type="ECO:0000313" key="1">
    <source>
        <dbReference type="EMBL" id="EUA73417.1"/>
    </source>
</evidence>
<protein>
    <submittedName>
        <fullName evidence="1">Uncharacterized protein</fullName>
    </submittedName>
</protein>
<dbReference type="PATRIC" id="fig|1299334.3.peg.1081"/>
<accession>X8DXN7</accession>
<reference evidence="1" key="1">
    <citation type="submission" date="2014-01" db="EMBL/GenBank/DDBJ databases">
        <authorList>
            <person name="Brown-Elliot B."/>
            <person name="Wallace R."/>
            <person name="Lenaerts A."/>
            <person name="Ordway D."/>
            <person name="DeGroote M.A."/>
            <person name="Parker T."/>
            <person name="Sizemore C."/>
            <person name="Tallon L.J."/>
            <person name="Sadzewicz L.K."/>
            <person name="Sengamalay N."/>
            <person name="Fraser C.M."/>
            <person name="Hine E."/>
            <person name="Shefchek K.A."/>
            <person name="Das S.P."/>
            <person name="Tettelin H."/>
        </authorList>
    </citation>
    <scope>NUCLEOTIDE SEQUENCE [LARGE SCALE GENOMIC DNA]</scope>
    <source>
        <strain evidence="1">4042</strain>
    </source>
</reference>
<name>X8DXN7_MYCXE</name>
<dbReference type="EMBL" id="JAOB01000011">
    <property type="protein sequence ID" value="EUA73417.1"/>
    <property type="molecule type" value="Genomic_DNA"/>
</dbReference>
<gene>
    <name evidence="1" type="ORF">I553_9573</name>
</gene>
<proteinExistence type="predicted"/>
<organism evidence="1">
    <name type="scientific">Mycobacterium xenopi 4042</name>
    <dbReference type="NCBI Taxonomy" id="1299334"/>
    <lineage>
        <taxon>Bacteria</taxon>
        <taxon>Bacillati</taxon>
        <taxon>Actinomycetota</taxon>
        <taxon>Actinomycetes</taxon>
        <taxon>Mycobacteriales</taxon>
        <taxon>Mycobacteriaceae</taxon>
        <taxon>Mycobacterium</taxon>
    </lineage>
</organism>
<sequence>MPANGTQRYCAIPSPSIRPKSATLAVTMGMPSRSLVQNDSFGERRGARRR</sequence>